<comment type="caution">
    <text evidence="1">The sequence shown here is derived from an EMBL/GenBank/DDBJ whole genome shotgun (WGS) entry which is preliminary data.</text>
</comment>
<dbReference type="AlphaFoldDB" id="A0A4Z0B2G2"/>
<name>A0A4Z0B2G2_9PSED</name>
<organism evidence="1 2">
    <name type="scientific">Pseudomonas nabeulensis</name>
    <dbReference type="NCBI Taxonomy" id="2293833"/>
    <lineage>
        <taxon>Bacteria</taxon>
        <taxon>Pseudomonadati</taxon>
        <taxon>Pseudomonadota</taxon>
        <taxon>Gammaproteobacteria</taxon>
        <taxon>Pseudomonadales</taxon>
        <taxon>Pseudomonadaceae</taxon>
        <taxon>Pseudomonas</taxon>
    </lineage>
</organism>
<dbReference type="OrthoDB" id="8455288at2"/>
<proteinExistence type="predicted"/>
<protein>
    <submittedName>
        <fullName evidence="1">AlpA family phage regulatory protein</fullName>
    </submittedName>
</protein>
<sequence>MSQMSVLQPGERRILRLDEVEAKSGFKRAHIYALMKKGQFPQALRLGIRAVGWDSAEVDLWISERLKNRVQPTLPRES</sequence>
<dbReference type="Gene3D" id="1.10.238.160">
    <property type="match status" value="1"/>
</dbReference>
<dbReference type="InterPro" id="IPR052931">
    <property type="entry name" value="Prophage_regulatory_activator"/>
</dbReference>
<dbReference type="InterPro" id="IPR010260">
    <property type="entry name" value="AlpA"/>
</dbReference>
<keyword evidence="2" id="KW-1185">Reference proteome</keyword>
<dbReference type="EMBL" id="QUZT01000030">
    <property type="protein sequence ID" value="TFY92911.1"/>
    <property type="molecule type" value="Genomic_DNA"/>
</dbReference>
<dbReference type="PANTHER" id="PTHR36154:SF1">
    <property type="entry name" value="DNA-BINDING TRANSCRIPTIONAL ACTIVATOR ALPA"/>
    <property type="match status" value="1"/>
</dbReference>
<evidence type="ECO:0000313" key="2">
    <source>
        <dbReference type="Proteomes" id="UP000297734"/>
    </source>
</evidence>
<dbReference type="Pfam" id="PF05930">
    <property type="entry name" value="Phage_AlpA"/>
    <property type="match status" value="1"/>
</dbReference>
<accession>A0A4Z0B2G2</accession>
<dbReference type="RefSeq" id="WP_135309277.1">
    <property type="nucleotide sequence ID" value="NZ_QUZT01000030.1"/>
</dbReference>
<dbReference type="Proteomes" id="UP000297734">
    <property type="component" value="Unassembled WGS sequence"/>
</dbReference>
<dbReference type="PANTHER" id="PTHR36154">
    <property type="entry name" value="DNA-BINDING TRANSCRIPTIONAL ACTIVATOR ALPA"/>
    <property type="match status" value="1"/>
</dbReference>
<evidence type="ECO:0000313" key="1">
    <source>
        <dbReference type="EMBL" id="TFY92911.1"/>
    </source>
</evidence>
<gene>
    <name evidence="1" type="ORF">DYL61_16940</name>
</gene>
<reference evidence="1 2" key="1">
    <citation type="journal article" date="2019" name="Syst. Appl. Microbiol.">
        <title>New species of pathogenic Pseudomonas isolated from citrus in Tunisia: Proposal of Pseudomonas kairouanensis sp. nov. and Pseudomonas nabeulensis sp. nov.</title>
        <authorList>
            <person name="Oueslati M."/>
            <person name="Mulet M."/>
            <person name="Gomila M."/>
            <person name="Berge O."/>
            <person name="Hajlaoui M.R."/>
            <person name="Lalucat J."/>
            <person name="Sadfi-Zouaoui N."/>
            <person name="Garcia-Valdes E."/>
        </authorList>
    </citation>
    <scope>NUCLEOTIDE SEQUENCE [LARGE SCALE GENOMIC DNA]</scope>
    <source>
        <strain evidence="1 2">E10B</strain>
    </source>
</reference>